<evidence type="ECO:0000256" key="6">
    <source>
        <dbReference type="ARBA" id="ARBA00022777"/>
    </source>
</evidence>
<feature type="modified residue" description="4-aspartylphosphate" evidence="12">
    <location>
        <position position="1153"/>
    </location>
</feature>
<keyword evidence="9" id="KW-0805">Transcription regulation</keyword>
<dbReference type="InterPro" id="IPR011110">
    <property type="entry name" value="Reg_prop"/>
</dbReference>
<gene>
    <name evidence="18" type="ORF">JL102_13745</name>
</gene>
<dbReference type="PANTHER" id="PTHR43547">
    <property type="entry name" value="TWO-COMPONENT HISTIDINE KINASE"/>
    <property type="match status" value="1"/>
</dbReference>
<dbReference type="Pfam" id="PF00072">
    <property type="entry name" value="Response_reg"/>
    <property type="match status" value="1"/>
</dbReference>
<dbReference type="Pfam" id="PF07494">
    <property type="entry name" value="Reg_prop"/>
    <property type="match status" value="3"/>
</dbReference>
<dbReference type="EMBL" id="JAESIY010000007">
    <property type="protein sequence ID" value="MBL3657205.1"/>
    <property type="molecule type" value="Genomic_DNA"/>
</dbReference>
<dbReference type="RefSeq" id="WP_202244995.1">
    <property type="nucleotide sequence ID" value="NZ_JAESIY010000007.1"/>
</dbReference>
<dbReference type="PRINTS" id="PR00344">
    <property type="entry name" value="BCTRLSENSOR"/>
</dbReference>
<dbReference type="PANTHER" id="PTHR43547:SF2">
    <property type="entry name" value="HYBRID SIGNAL TRANSDUCTION HISTIDINE KINASE C"/>
    <property type="match status" value="1"/>
</dbReference>
<keyword evidence="14" id="KW-0472">Membrane</keyword>
<dbReference type="InterPro" id="IPR001789">
    <property type="entry name" value="Sig_transdc_resp-reg_receiver"/>
</dbReference>
<evidence type="ECO:0000256" key="2">
    <source>
        <dbReference type="ARBA" id="ARBA00012438"/>
    </source>
</evidence>
<dbReference type="InterPro" id="IPR011006">
    <property type="entry name" value="CheY-like_superfamily"/>
</dbReference>
<dbReference type="Pfam" id="PF02518">
    <property type="entry name" value="HATPase_c"/>
    <property type="match status" value="1"/>
</dbReference>
<name>A0A937K1C8_9BACT</name>
<dbReference type="Gene3D" id="1.10.287.130">
    <property type="match status" value="1"/>
</dbReference>
<dbReference type="CDD" id="cd17574">
    <property type="entry name" value="REC_OmpR"/>
    <property type="match status" value="1"/>
</dbReference>
<dbReference type="Gene3D" id="3.30.565.10">
    <property type="entry name" value="Histidine kinase-like ATPase, C-terminal domain"/>
    <property type="match status" value="1"/>
</dbReference>
<dbReference type="SMART" id="SM00388">
    <property type="entry name" value="HisKA"/>
    <property type="match status" value="1"/>
</dbReference>
<dbReference type="SMART" id="SM00448">
    <property type="entry name" value="REC"/>
    <property type="match status" value="1"/>
</dbReference>
<evidence type="ECO:0000313" key="19">
    <source>
        <dbReference type="Proteomes" id="UP000659388"/>
    </source>
</evidence>
<dbReference type="InterPro" id="IPR018062">
    <property type="entry name" value="HTH_AraC-typ_CS"/>
</dbReference>
<evidence type="ECO:0000256" key="11">
    <source>
        <dbReference type="ARBA" id="ARBA00023163"/>
    </source>
</evidence>
<feature type="transmembrane region" description="Helical" evidence="14">
    <location>
        <begin position="785"/>
        <end position="811"/>
    </location>
</feature>
<dbReference type="SUPFAM" id="SSF50998">
    <property type="entry name" value="Quinoprotein alcohol dehydrogenase-like"/>
    <property type="match status" value="1"/>
</dbReference>
<evidence type="ECO:0000256" key="4">
    <source>
        <dbReference type="ARBA" id="ARBA00022679"/>
    </source>
</evidence>
<dbReference type="Pfam" id="PF07495">
    <property type="entry name" value="Y_Y_Y"/>
    <property type="match status" value="1"/>
</dbReference>
<evidence type="ECO:0000259" key="16">
    <source>
        <dbReference type="PROSITE" id="PS50109"/>
    </source>
</evidence>
<dbReference type="InterPro" id="IPR003661">
    <property type="entry name" value="HisK_dim/P_dom"/>
</dbReference>
<feature type="domain" description="Histidine kinase" evidence="16">
    <location>
        <begin position="840"/>
        <end position="1059"/>
    </location>
</feature>
<dbReference type="InterPro" id="IPR009057">
    <property type="entry name" value="Homeodomain-like_sf"/>
</dbReference>
<dbReference type="InterPro" id="IPR036890">
    <property type="entry name" value="HATPase_C_sf"/>
</dbReference>
<evidence type="ECO:0000313" key="18">
    <source>
        <dbReference type="EMBL" id="MBL3657205.1"/>
    </source>
</evidence>
<keyword evidence="10" id="KW-0238">DNA-binding</keyword>
<accession>A0A937K1C8</accession>
<dbReference type="Pfam" id="PF00512">
    <property type="entry name" value="HisKA"/>
    <property type="match status" value="1"/>
</dbReference>
<dbReference type="GO" id="GO:0043565">
    <property type="term" value="F:sequence-specific DNA binding"/>
    <property type="evidence" value="ECO:0007669"/>
    <property type="project" value="InterPro"/>
</dbReference>
<keyword evidence="14" id="KW-1133">Transmembrane helix</keyword>
<protein>
    <recommendedName>
        <fullName evidence="2">histidine kinase</fullName>
        <ecNumber evidence="2">2.7.13.3</ecNumber>
    </recommendedName>
</protein>
<dbReference type="Proteomes" id="UP000659388">
    <property type="component" value="Unassembled WGS sequence"/>
</dbReference>
<keyword evidence="3 12" id="KW-0597">Phosphoprotein</keyword>
<evidence type="ECO:0000259" key="15">
    <source>
        <dbReference type="PROSITE" id="PS01124"/>
    </source>
</evidence>
<dbReference type="EC" id="2.7.13.3" evidence="2"/>
<sequence>MQNNYLLKGKCCLLILLFLQSFAIRCIGQKARLFSSDRELSSSLIEDILQDHKGIIWIANDNGITKYDGAKFTHYNEQDGILNTYVRTAYEDSKKNLYFGFFNGLQIYNRSTDSFTEIPLILAHEEVFAAHVLCMLERKDGSLLVGTSGHGLFKIYNEKGRLVARQQLDLIPSFFTSSLHEDKRGNLWVTTQDKGIFCLRRNGKINQYFNPKENIGINVNSICEDDLGNIYVGSLSQGLLKYNKDQNRFDIIKHKAVSPPPVKALMFHQDQILIGTDGQGMKAYDPANDEISDLNFQVFNFDFSKAKIHTIIVDRDNSIWLGLFQKGVAVIPSNGNNFQYIGYQSVNKNIIGSNYIMSLYKDSQDVLWVGTDSDGLYAIKQFGEQVKHYQGNGKVNSTPNTILTMFEDSQNTLWLGSFLTGLYRFDRNSQSFSHVSHILDENKSPIQRVFDIAEDNNKNVWIGTLGFGLYSMNLETGKVMNYGKPDNPWHPNDATNFLHNSWITCLLYSSTDDLYIGTTDGVSRLDLESKTFYSLNDLYPELARQNIQCLFQINTDELWIGTSQGLFHIGLEENYIKNYTQKEGLSGNIVCAIEKDNYNNLWISTNHGITELNRQDTTFVKYNYNDGLQGNEFSPRCSFKDSNGTLIFGGINGITYFEPNKIKYASKEIAVTITDFYIHDTPIKKGMMSGGYNIVDTSIMQAEHLDIAVKDNSFTIEFSAMEFINPERISYQYSLNNGEWISLQQGINNVTFNDLDPGTYQFRVKAKDFNIYSPEKKISITIHPLWYFSLWAKVIYVLVAVGIISLLTYYIRQWYRNRKEIQDHLYVEKINKAKLEFVSDIAHEIKTPISLIINPLKKLIATDSETSRQKTYSVIRRNTEIISYLINQLMDLWKIDQGKISLLFQKTDISNFIRSTSEIFEEQIHAKHISFQVKSNHDLPSLWIDQRFFDKIMHNLLSNAIKFTPDNGEITIFLSLEKNDDKEYLKIICYDTGIGLAESETVKIFDRFYQGTNNHLSTGTGIGLHLTKKIVELHHGSIIAENNANHIGCRFTITLPTGNGHLLPQQIIEDNRREEKVTTQPENPAPPLPPDLNPEGKVKPKTKKRVLVVDDNDEFRRYVCDELASEYHIKNCSNGKEALNITLTEKPDLIISDVVMDEMDGITFCKKVKQNINTNHIPVILLTAKSHVKDNLEGLGIGADVYISKPFNMEILKKTAESILKNRELLKNNFSGMQLQGDKLENVVLHSPDEKLMQKVMNAINNNLDNPNLNVEMIAAEVGISRVHLYRKIKEITNQSVREFVRNVRLKQASELLNTKNINVSEVAYATGFSSPSKFSTSFKDLYGVSPSAYIQTRKNEE</sequence>
<dbReference type="PROSITE" id="PS50110">
    <property type="entry name" value="RESPONSE_REGULATORY"/>
    <property type="match status" value="1"/>
</dbReference>
<dbReference type="GO" id="GO:0003700">
    <property type="term" value="F:DNA-binding transcription factor activity"/>
    <property type="evidence" value="ECO:0007669"/>
    <property type="project" value="InterPro"/>
</dbReference>
<dbReference type="InterPro" id="IPR003594">
    <property type="entry name" value="HATPase_dom"/>
</dbReference>
<evidence type="ECO:0000256" key="13">
    <source>
        <dbReference type="SAM" id="MobiDB-lite"/>
    </source>
</evidence>
<dbReference type="InterPro" id="IPR004358">
    <property type="entry name" value="Sig_transdc_His_kin-like_C"/>
</dbReference>
<evidence type="ECO:0000256" key="5">
    <source>
        <dbReference type="ARBA" id="ARBA00022741"/>
    </source>
</evidence>
<dbReference type="InterPro" id="IPR003961">
    <property type="entry name" value="FN3_dom"/>
</dbReference>
<dbReference type="SMART" id="SM00342">
    <property type="entry name" value="HTH_ARAC"/>
    <property type="match status" value="1"/>
</dbReference>
<evidence type="ECO:0000256" key="12">
    <source>
        <dbReference type="PROSITE-ProRule" id="PRU00169"/>
    </source>
</evidence>
<dbReference type="Gene3D" id="1.10.10.60">
    <property type="entry name" value="Homeodomain-like"/>
    <property type="match status" value="1"/>
</dbReference>
<dbReference type="SMART" id="SM00387">
    <property type="entry name" value="HATPase_c"/>
    <property type="match status" value="1"/>
</dbReference>
<keyword evidence="7" id="KW-0067">ATP-binding</keyword>
<dbReference type="InterPro" id="IPR013783">
    <property type="entry name" value="Ig-like_fold"/>
</dbReference>
<dbReference type="InterPro" id="IPR005467">
    <property type="entry name" value="His_kinase_dom"/>
</dbReference>
<evidence type="ECO:0000256" key="1">
    <source>
        <dbReference type="ARBA" id="ARBA00000085"/>
    </source>
</evidence>
<dbReference type="CDD" id="cd00063">
    <property type="entry name" value="FN3"/>
    <property type="match status" value="1"/>
</dbReference>
<feature type="domain" description="HTH araC/xylS-type" evidence="15">
    <location>
        <begin position="1254"/>
        <end position="1353"/>
    </location>
</feature>
<evidence type="ECO:0000256" key="8">
    <source>
        <dbReference type="ARBA" id="ARBA00023012"/>
    </source>
</evidence>
<reference evidence="18" key="1">
    <citation type="submission" date="2021-01" db="EMBL/GenBank/DDBJ databases">
        <title>Fulvivirga kasyanovii gen. nov., sp nov., a novel member of the phylum Bacteroidetes isolated from seawater in a mussel farm.</title>
        <authorList>
            <person name="Zhao L.-H."/>
            <person name="Wang Z.-J."/>
        </authorList>
    </citation>
    <scope>NUCLEOTIDE SEQUENCE</scope>
    <source>
        <strain evidence="18">2943</strain>
    </source>
</reference>
<dbReference type="SUPFAM" id="SSF52172">
    <property type="entry name" value="CheY-like"/>
    <property type="match status" value="1"/>
</dbReference>
<dbReference type="Pfam" id="PF12833">
    <property type="entry name" value="HTH_18"/>
    <property type="match status" value="1"/>
</dbReference>
<dbReference type="GO" id="GO:0000155">
    <property type="term" value="F:phosphorelay sensor kinase activity"/>
    <property type="evidence" value="ECO:0007669"/>
    <property type="project" value="InterPro"/>
</dbReference>
<dbReference type="InterPro" id="IPR036097">
    <property type="entry name" value="HisK_dim/P_sf"/>
</dbReference>
<evidence type="ECO:0000256" key="3">
    <source>
        <dbReference type="ARBA" id="ARBA00022553"/>
    </source>
</evidence>
<proteinExistence type="predicted"/>
<evidence type="ECO:0000256" key="7">
    <source>
        <dbReference type="ARBA" id="ARBA00022840"/>
    </source>
</evidence>
<dbReference type="GO" id="GO:0005524">
    <property type="term" value="F:ATP binding"/>
    <property type="evidence" value="ECO:0007669"/>
    <property type="project" value="UniProtKB-KW"/>
</dbReference>
<dbReference type="Gene3D" id="2.130.10.10">
    <property type="entry name" value="YVTN repeat-like/Quinoprotein amine dehydrogenase"/>
    <property type="match status" value="3"/>
</dbReference>
<keyword evidence="8" id="KW-0902">Two-component regulatory system</keyword>
<evidence type="ECO:0000259" key="17">
    <source>
        <dbReference type="PROSITE" id="PS50110"/>
    </source>
</evidence>
<feature type="compositionally biased region" description="Pro residues" evidence="13">
    <location>
        <begin position="1083"/>
        <end position="1092"/>
    </location>
</feature>
<keyword evidence="14" id="KW-0812">Transmembrane</keyword>
<dbReference type="SUPFAM" id="SSF47384">
    <property type="entry name" value="Homodimeric domain of signal transducing histidine kinase"/>
    <property type="match status" value="1"/>
</dbReference>
<feature type="domain" description="Response regulatory" evidence="17">
    <location>
        <begin position="1105"/>
        <end position="1220"/>
    </location>
</feature>
<dbReference type="InterPro" id="IPR011047">
    <property type="entry name" value="Quinoprotein_ADH-like_sf"/>
</dbReference>
<comment type="catalytic activity">
    <reaction evidence="1">
        <text>ATP + protein L-histidine = ADP + protein N-phospho-L-histidine.</text>
        <dbReference type="EC" id="2.7.13.3"/>
    </reaction>
</comment>
<keyword evidence="5" id="KW-0547">Nucleotide-binding</keyword>
<dbReference type="SUPFAM" id="SSF63829">
    <property type="entry name" value="Calcium-dependent phosphotriesterase"/>
    <property type="match status" value="2"/>
</dbReference>
<dbReference type="PROSITE" id="PS01124">
    <property type="entry name" value="HTH_ARAC_FAMILY_2"/>
    <property type="match status" value="1"/>
</dbReference>
<evidence type="ECO:0000256" key="14">
    <source>
        <dbReference type="SAM" id="Phobius"/>
    </source>
</evidence>
<dbReference type="InterPro" id="IPR011123">
    <property type="entry name" value="Y_Y_Y"/>
</dbReference>
<dbReference type="Gene3D" id="2.60.40.10">
    <property type="entry name" value="Immunoglobulins"/>
    <property type="match status" value="1"/>
</dbReference>
<organism evidence="18 19">
    <name type="scientific">Fulvivirga sediminis</name>
    <dbReference type="NCBI Taxonomy" id="2803949"/>
    <lineage>
        <taxon>Bacteria</taxon>
        <taxon>Pseudomonadati</taxon>
        <taxon>Bacteroidota</taxon>
        <taxon>Cytophagia</taxon>
        <taxon>Cytophagales</taxon>
        <taxon>Fulvivirgaceae</taxon>
        <taxon>Fulvivirga</taxon>
    </lineage>
</organism>
<keyword evidence="19" id="KW-1185">Reference proteome</keyword>
<keyword evidence="4" id="KW-0808">Transferase</keyword>
<comment type="caution">
    <text evidence="18">The sequence shown here is derived from an EMBL/GenBank/DDBJ whole genome shotgun (WGS) entry which is preliminary data.</text>
</comment>
<keyword evidence="6" id="KW-0418">Kinase</keyword>
<dbReference type="CDD" id="cd00082">
    <property type="entry name" value="HisKA"/>
    <property type="match status" value="1"/>
</dbReference>
<dbReference type="SUPFAM" id="SSF46689">
    <property type="entry name" value="Homeodomain-like"/>
    <property type="match status" value="1"/>
</dbReference>
<dbReference type="FunFam" id="3.30.565.10:FF:000037">
    <property type="entry name" value="Hybrid sensor histidine kinase/response regulator"/>
    <property type="match status" value="1"/>
</dbReference>
<dbReference type="PROSITE" id="PS50109">
    <property type="entry name" value="HIS_KIN"/>
    <property type="match status" value="1"/>
</dbReference>
<evidence type="ECO:0000256" key="10">
    <source>
        <dbReference type="ARBA" id="ARBA00023125"/>
    </source>
</evidence>
<dbReference type="Gene3D" id="3.40.50.2300">
    <property type="match status" value="1"/>
</dbReference>
<keyword evidence="11" id="KW-0804">Transcription</keyword>
<dbReference type="InterPro" id="IPR015943">
    <property type="entry name" value="WD40/YVTN_repeat-like_dom_sf"/>
</dbReference>
<dbReference type="SUPFAM" id="SSF55874">
    <property type="entry name" value="ATPase domain of HSP90 chaperone/DNA topoisomerase II/histidine kinase"/>
    <property type="match status" value="1"/>
</dbReference>
<dbReference type="InterPro" id="IPR018060">
    <property type="entry name" value="HTH_AraC"/>
</dbReference>
<evidence type="ECO:0000256" key="9">
    <source>
        <dbReference type="ARBA" id="ARBA00023015"/>
    </source>
</evidence>
<feature type="region of interest" description="Disordered" evidence="13">
    <location>
        <begin position="1073"/>
        <end position="1099"/>
    </location>
</feature>
<dbReference type="PROSITE" id="PS00041">
    <property type="entry name" value="HTH_ARAC_FAMILY_1"/>
    <property type="match status" value="1"/>
</dbReference>